<dbReference type="Proteomes" id="UP000070399">
    <property type="component" value="Unassembled WGS sequence"/>
</dbReference>
<evidence type="ECO:0000313" key="2">
    <source>
        <dbReference type="EMBL" id="KXB09135.1"/>
    </source>
</evidence>
<feature type="domain" description="Macro" evidence="1">
    <location>
        <begin position="1"/>
        <end position="175"/>
    </location>
</feature>
<dbReference type="Pfam" id="PF01661">
    <property type="entry name" value="Macro"/>
    <property type="match status" value="1"/>
</dbReference>
<dbReference type="InterPro" id="IPR043472">
    <property type="entry name" value="Macro_dom-like"/>
</dbReference>
<dbReference type="SUPFAM" id="SSF52949">
    <property type="entry name" value="Macro domain-like"/>
    <property type="match status" value="1"/>
</dbReference>
<accession>A0A133VRU7</accession>
<comment type="caution">
    <text evidence="2">The sequence shown here is derived from an EMBL/GenBank/DDBJ whole genome shotgun (WGS) entry which is preliminary data.</text>
</comment>
<dbReference type="SMART" id="SM00506">
    <property type="entry name" value="A1pp"/>
    <property type="match status" value="1"/>
</dbReference>
<protein>
    <recommendedName>
        <fullName evidence="1">Macro domain-containing protein</fullName>
    </recommendedName>
</protein>
<dbReference type="AlphaFoldDB" id="A0A133VRU7"/>
<dbReference type="PANTHER" id="PTHR11106">
    <property type="entry name" value="GANGLIOSIDE INDUCED DIFFERENTIATION ASSOCIATED PROTEIN 2-RELATED"/>
    <property type="match status" value="1"/>
</dbReference>
<dbReference type="CDD" id="cd02908">
    <property type="entry name" value="Macro_OAADPr_deacetylase"/>
    <property type="match status" value="1"/>
</dbReference>
<evidence type="ECO:0000259" key="1">
    <source>
        <dbReference type="PROSITE" id="PS51154"/>
    </source>
</evidence>
<gene>
    <name evidence="2" type="ORF">AKJ35_01350</name>
</gene>
<dbReference type="Gene3D" id="3.40.220.10">
    <property type="entry name" value="Leucine Aminopeptidase, subunit E, domain 1"/>
    <property type="match status" value="1"/>
</dbReference>
<name>A0A133VRU7_9EURY</name>
<sequence length="175" mass="18847">MKIKIKDSTLELTQGDITKQDTEAIVNAANKRLAPGGGVAGAIHRAAGPKLWEECKELGGCETGEAKISKGYELPARHVIHTVGPVYSGSKEDPKLLASSYENSLRVAEENGVESISFPALSTGAFGYPTKEAAPIALKTIRDYLEGGSEIELVRLVLYTEKDLKIHEEALKELV</sequence>
<dbReference type="PATRIC" id="fig|1698257.3.peg.104"/>
<evidence type="ECO:0000313" key="3">
    <source>
        <dbReference type="Proteomes" id="UP000070399"/>
    </source>
</evidence>
<dbReference type="PANTHER" id="PTHR11106:SF27">
    <property type="entry name" value="MACRO DOMAIN-CONTAINING PROTEIN"/>
    <property type="match status" value="1"/>
</dbReference>
<keyword evidence="3" id="KW-1185">Reference proteome</keyword>
<proteinExistence type="predicted"/>
<dbReference type="NCBIfam" id="NF001664">
    <property type="entry name" value="PRK00431.1-6"/>
    <property type="match status" value="1"/>
</dbReference>
<organism evidence="2 3">
    <name type="scientific">candidate division MSBL1 archaeon SCGC-AAA833F18</name>
    <dbReference type="NCBI Taxonomy" id="1698257"/>
    <lineage>
        <taxon>Archaea</taxon>
        <taxon>Methanobacteriati</taxon>
        <taxon>Methanobacteriota</taxon>
        <taxon>candidate division MSBL1</taxon>
    </lineage>
</organism>
<reference evidence="2 3" key="1">
    <citation type="journal article" date="2016" name="Sci. Rep.">
        <title>Metabolic traits of an uncultured archaeal lineage -MSBL1- from brine pools of the Red Sea.</title>
        <authorList>
            <person name="Mwirichia R."/>
            <person name="Alam I."/>
            <person name="Rashid M."/>
            <person name="Vinu M."/>
            <person name="Ba-Alawi W."/>
            <person name="Anthony Kamau A."/>
            <person name="Kamanda Ngugi D."/>
            <person name="Goker M."/>
            <person name="Klenk H.P."/>
            <person name="Bajic V."/>
            <person name="Stingl U."/>
        </authorList>
    </citation>
    <scope>NUCLEOTIDE SEQUENCE [LARGE SCALE GENOMIC DNA]</scope>
    <source>
        <strain evidence="2">SCGC-AAA833F18</strain>
    </source>
</reference>
<dbReference type="EMBL" id="LHYO01000016">
    <property type="protein sequence ID" value="KXB09135.1"/>
    <property type="molecule type" value="Genomic_DNA"/>
</dbReference>
<dbReference type="PROSITE" id="PS51154">
    <property type="entry name" value="MACRO"/>
    <property type="match status" value="1"/>
</dbReference>
<dbReference type="InterPro" id="IPR002589">
    <property type="entry name" value="Macro_dom"/>
</dbReference>